<organism evidence="2 3">
    <name type="scientific">Tepidibacter hydrothermalis</name>
    <dbReference type="NCBI Taxonomy" id="3036126"/>
    <lineage>
        <taxon>Bacteria</taxon>
        <taxon>Bacillati</taxon>
        <taxon>Bacillota</taxon>
        <taxon>Clostridia</taxon>
        <taxon>Peptostreptococcales</taxon>
        <taxon>Peptostreptococcaceae</taxon>
        <taxon>Tepidibacter</taxon>
    </lineage>
</organism>
<feature type="signal peptide" evidence="1">
    <location>
        <begin position="1"/>
        <end position="24"/>
    </location>
</feature>
<dbReference type="RefSeq" id="WP_277732549.1">
    <property type="nucleotide sequence ID" value="NZ_CP120733.1"/>
</dbReference>
<dbReference type="Proteomes" id="UP001222800">
    <property type="component" value="Chromosome"/>
</dbReference>
<evidence type="ECO:0000313" key="3">
    <source>
        <dbReference type="Proteomes" id="UP001222800"/>
    </source>
</evidence>
<proteinExistence type="predicted"/>
<protein>
    <recommendedName>
        <fullName evidence="4">Lipoprotein</fullName>
    </recommendedName>
</protein>
<accession>A0ABY8ECB4</accession>
<keyword evidence="1" id="KW-0732">Signal</keyword>
<feature type="chain" id="PRO_5047470377" description="Lipoprotein" evidence="1">
    <location>
        <begin position="25"/>
        <end position="229"/>
    </location>
</feature>
<evidence type="ECO:0000256" key="1">
    <source>
        <dbReference type="SAM" id="SignalP"/>
    </source>
</evidence>
<dbReference type="EMBL" id="CP120733">
    <property type="protein sequence ID" value="WFD10582.1"/>
    <property type="molecule type" value="Genomic_DNA"/>
</dbReference>
<name>A0ABY8ECB4_9FIRM</name>
<gene>
    <name evidence="2" type="ORF">P4S50_00480</name>
</gene>
<evidence type="ECO:0000313" key="2">
    <source>
        <dbReference type="EMBL" id="WFD10582.1"/>
    </source>
</evidence>
<dbReference type="PROSITE" id="PS51257">
    <property type="entry name" value="PROKAR_LIPOPROTEIN"/>
    <property type="match status" value="1"/>
</dbReference>
<sequence>MKNLKKVSCIIIFLLSLLSVGCSNNDVVNSNDVDKSSKQENISSNNSYEVESVTNTFKTKIYEEYVDLEITYPQVKGLEDKDLENTINKTIKNKFLSYNEVFAAECNVIDESLEIASKTDNILSIRYKFVNKPDDVEFHKEIDININMKNGKLIYPDNLFKSEESVEKVKSIVDEIIKNENLNVENPIGNENTYEDVYFTDKNLVIYNINDENTEIKVPLDEISDYINI</sequence>
<dbReference type="Gene3D" id="3.30.565.40">
    <property type="entry name" value="Fervidobacterium nodosum Rt17-B1 like"/>
    <property type="match status" value="1"/>
</dbReference>
<keyword evidence="3" id="KW-1185">Reference proteome</keyword>
<reference evidence="2 3" key="1">
    <citation type="submission" date="2023-03" db="EMBL/GenBank/DDBJ databases">
        <title>Complete genome sequence of Tepidibacter sp. SWIR-1, isolated from a deep-sea hydrothermal vent.</title>
        <authorList>
            <person name="Li X."/>
        </authorList>
    </citation>
    <scope>NUCLEOTIDE SEQUENCE [LARGE SCALE GENOMIC DNA]</scope>
    <source>
        <strain evidence="2 3">SWIR-1</strain>
    </source>
</reference>
<evidence type="ECO:0008006" key="4">
    <source>
        <dbReference type="Google" id="ProtNLM"/>
    </source>
</evidence>